<keyword evidence="6" id="KW-0597">Phosphoprotein</keyword>
<dbReference type="Gene3D" id="3.30.200.20">
    <property type="entry name" value="Phosphorylase Kinase, domain 1"/>
    <property type="match status" value="1"/>
</dbReference>
<comment type="subcellular location">
    <subcellularLocation>
        <location evidence="1">Cell membrane</location>
        <topology evidence="1">Single-pass type I membrane protein</topology>
    </subcellularLocation>
</comment>
<feature type="binding site" evidence="17">
    <location>
        <position position="361"/>
    </location>
    <ligand>
        <name>ATP</name>
        <dbReference type="ChEBI" id="CHEBI:30616"/>
    </ligand>
</feature>
<dbReference type="SUPFAM" id="SSF56112">
    <property type="entry name" value="Protein kinase-like (PK-like)"/>
    <property type="match status" value="1"/>
</dbReference>
<proteinExistence type="inferred from homology"/>
<keyword evidence="7" id="KW-0808">Transferase</keyword>
<keyword evidence="21" id="KW-1185">Reference proteome</keyword>
<keyword evidence="9" id="KW-0732">Signal</keyword>
<keyword evidence="11" id="KW-0418">Kinase</keyword>
<evidence type="ECO:0000256" key="16">
    <source>
        <dbReference type="ARBA" id="ARBA00023180"/>
    </source>
</evidence>
<dbReference type="PROSITE" id="PS50011">
    <property type="entry name" value="PROTEIN_KINASE_DOM"/>
    <property type="match status" value="1"/>
</dbReference>
<evidence type="ECO:0000256" key="14">
    <source>
        <dbReference type="ARBA" id="ARBA00023136"/>
    </source>
</evidence>
<comment type="similarity">
    <text evidence="3">In the C-terminal section; belongs to the protein kinase superfamily. Ser/Thr protein kinase family.</text>
</comment>
<dbReference type="PANTHER" id="PTHR48006">
    <property type="entry name" value="LEUCINE-RICH REPEAT-CONTAINING PROTEIN DDB_G0281931-RELATED"/>
    <property type="match status" value="1"/>
</dbReference>
<dbReference type="InterPro" id="IPR021720">
    <property type="entry name" value="Malectin_dom"/>
</dbReference>
<dbReference type="InterPro" id="IPR000719">
    <property type="entry name" value="Prot_kinase_dom"/>
</dbReference>
<evidence type="ECO:0000256" key="3">
    <source>
        <dbReference type="ARBA" id="ARBA00010217"/>
    </source>
</evidence>
<dbReference type="FunFam" id="1.10.510.10:FF:000240">
    <property type="entry name" value="Lectin-domain containing receptor kinase A4.3"/>
    <property type="match status" value="1"/>
</dbReference>
<keyword evidence="16" id="KW-0325">Glycoprotein</keyword>
<dbReference type="EC" id="2.7.11.1" evidence="4"/>
<evidence type="ECO:0000256" key="12">
    <source>
        <dbReference type="ARBA" id="ARBA00022840"/>
    </source>
</evidence>
<organism evidence="20 21">
    <name type="scientific">Taxus chinensis</name>
    <name type="common">Chinese yew</name>
    <name type="synonym">Taxus wallichiana var. chinensis</name>
    <dbReference type="NCBI Taxonomy" id="29808"/>
    <lineage>
        <taxon>Eukaryota</taxon>
        <taxon>Viridiplantae</taxon>
        <taxon>Streptophyta</taxon>
        <taxon>Embryophyta</taxon>
        <taxon>Tracheophyta</taxon>
        <taxon>Spermatophyta</taxon>
        <taxon>Pinopsida</taxon>
        <taxon>Pinidae</taxon>
        <taxon>Conifers II</taxon>
        <taxon>Cupressales</taxon>
        <taxon>Taxaceae</taxon>
        <taxon>Taxus</taxon>
    </lineage>
</organism>
<evidence type="ECO:0000256" key="9">
    <source>
        <dbReference type="ARBA" id="ARBA00022729"/>
    </source>
</evidence>
<evidence type="ECO:0000313" key="20">
    <source>
        <dbReference type="EMBL" id="KAH9287899.1"/>
    </source>
</evidence>
<keyword evidence="10 17" id="KW-0547">Nucleotide-binding</keyword>
<dbReference type="Pfam" id="PF00069">
    <property type="entry name" value="Pkinase"/>
    <property type="match status" value="1"/>
</dbReference>
<keyword evidence="5" id="KW-1003">Cell membrane</keyword>
<evidence type="ECO:0000256" key="4">
    <source>
        <dbReference type="ARBA" id="ARBA00012513"/>
    </source>
</evidence>
<dbReference type="GO" id="GO:0005524">
    <property type="term" value="F:ATP binding"/>
    <property type="evidence" value="ECO:0007669"/>
    <property type="project" value="UniProtKB-UniRule"/>
</dbReference>
<reference evidence="20 21" key="1">
    <citation type="journal article" date="2021" name="Nat. Plants">
        <title>The Taxus genome provides insights into paclitaxel biosynthesis.</title>
        <authorList>
            <person name="Xiong X."/>
            <person name="Gou J."/>
            <person name="Liao Q."/>
            <person name="Li Y."/>
            <person name="Zhou Q."/>
            <person name="Bi G."/>
            <person name="Li C."/>
            <person name="Du R."/>
            <person name="Wang X."/>
            <person name="Sun T."/>
            <person name="Guo L."/>
            <person name="Liang H."/>
            <person name="Lu P."/>
            <person name="Wu Y."/>
            <person name="Zhang Z."/>
            <person name="Ro D.K."/>
            <person name="Shang Y."/>
            <person name="Huang S."/>
            <person name="Yan J."/>
        </authorList>
    </citation>
    <scope>NUCLEOTIDE SEQUENCE [LARGE SCALE GENOMIC DNA]</scope>
    <source>
        <strain evidence="20">Ta-2019</strain>
    </source>
</reference>
<dbReference type="InterPro" id="IPR008271">
    <property type="entry name" value="Ser/Thr_kinase_AS"/>
</dbReference>
<evidence type="ECO:0000256" key="5">
    <source>
        <dbReference type="ARBA" id="ARBA00022475"/>
    </source>
</evidence>
<feature type="non-terminal residue" evidence="20">
    <location>
        <position position="1"/>
    </location>
</feature>
<protein>
    <recommendedName>
        <fullName evidence="4">non-specific serine/threonine protein kinase</fullName>
        <ecNumber evidence="4">2.7.11.1</ecNumber>
    </recommendedName>
</protein>
<evidence type="ECO:0000256" key="8">
    <source>
        <dbReference type="ARBA" id="ARBA00022692"/>
    </source>
</evidence>
<dbReference type="InterPro" id="IPR017441">
    <property type="entry name" value="Protein_kinase_ATP_BS"/>
</dbReference>
<dbReference type="InterPro" id="IPR011009">
    <property type="entry name" value="Kinase-like_dom_sf"/>
</dbReference>
<dbReference type="GO" id="GO:0002229">
    <property type="term" value="P:defense response to oomycetes"/>
    <property type="evidence" value="ECO:0007669"/>
    <property type="project" value="UniProtKB-ARBA"/>
</dbReference>
<keyword evidence="14 18" id="KW-0472">Membrane</keyword>
<keyword evidence="15" id="KW-0675">Receptor</keyword>
<dbReference type="PANTHER" id="PTHR48006:SF34">
    <property type="entry name" value="OS08G0203700 PROTEIN"/>
    <property type="match status" value="1"/>
</dbReference>
<evidence type="ECO:0000256" key="6">
    <source>
        <dbReference type="ARBA" id="ARBA00022553"/>
    </source>
</evidence>
<dbReference type="Pfam" id="PF11721">
    <property type="entry name" value="Malectin"/>
    <property type="match status" value="1"/>
</dbReference>
<name>A0AA38C0V9_TAXCH</name>
<keyword evidence="8 18" id="KW-0812">Transmembrane</keyword>
<evidence type="ECO:0000256" key="1">
    <source>
        <dbReference type="ARBA" id="ARBA00004251"/>
    </source>
</evidence>
<comment type="caution">
    <text evidence="20">The sequence shown here is derived from an EMBL/GenBank/DDBJ whole genome shotgun (WGS) entry which is preliminary data.</text>
</comment>
<evidence type="ECO:0000256" key="10">
    <source>
        <dbReference type="ARBA" id="ARBA00022741"/>
    </source>
</evidence>
<dbReference type="PROSITE" id="PS00107">
    <property type="entry name" value="PROTEIN_KINASE_ATP"/>
    <property type="match status" value="1"/>
</dbReference>
<feature type="non-terminal residue" evidence="20">
    <location>
        <position position="549"/>
    </location>
</feature>
<dbReference type="AlphaFoldDB" id="A0AA38C0V9"/>
<feature type="transmembrane region" description="Helical" evidence="18">
    <location>
        <begin position="272"/>
        <end position="294"/>
    </location>
</feature>
<dbReference type="Proteomes" id="UP000824469">
    <property type="component" value="Unassembled WGS sequence"/>
</dbReference>
<dbReference type="InterPro" id="IPR051824">
    <property type="entry name" value="LRR_Rcpt-Like_S/T_Kinase"/>
</dbReference>
<keyword evidence="12 17" id="KW-0067">ATP-binding</keyword>
<evidence type="ECO:0000256" key="7">
    <source>
        <dbReference type="ARBA" id="ARBA00022679"/>
    </source>
</evidence>
<sequence length="549" mass="60842">DLSYNQFSGALPTWFSDTNSSVNLAGNYLEINETDNGLASRRLTCLQRTFPCNKGAPLYSRFAINCGGQQMTSQQGIDYESDNETLNAASFYVSDTQKWGVSNTGNFLGSSQPNYIESSQSQFTNTLDTELYQTARLSPSSLRYYGLGLQNGPYTVNLQFAEIDIQSTESWKSLGRRIFDVSIQGNKILTNFNIQKEAGGSNIAVEKSFRTNVTENFLEIHFFWTGKGTCCITAQGTYGPLVSAISVTPEFTPTVTDDPLSNSEQTKIKTGALIGIIFSGIAAVLICLSFIIFWRRRVQKSLARDQENEALKGIQAKPNIFSYADMKTATRDFHEENKLGQGGFGTVYKGILPDGKVVAVKQLSSESKQGKREFINEVAAISAVQHRNLVKLHGCCIEGEHRMLVYEYLENNSLAQALFGNKISDVHLDWPTRYNICIATARGLAYLHEESSIRIVHRDIKGSNILLDSSLNPKIADFGLAKLFDETKTHISTRVAGTVGYMAPEYAMRGHLTEKADVFSFGVVALEVVSGRSNTETSLPQEMVYLLEW</sequence>
<dbReference type="PROSITE" id="PS00108">
    <property type="entry name" value="PROTEIN_KINASE_ST"/>
    <property type="match status" value="1"/>
</dbReference>
<evidence type="ECO:0000256" key="17">
    <source>
        <dbReference type="PROSITE-ProRule" id="PRU10141"/>
    </source>
</evidence>
<evidence type="ECO:0000256" key="18">
    <source>
        <dbReference type="SAM" id="Phobius"/>
    </source>
</evidence>
<evidence type="ECO:0000256" key="11">
    <source>
        <dbReference type="ARBA" id="ARBA00022777"/>
    </source>
</evidence>
<keyword evidence="13 18" id="KW-1133">Transmembrane helix</keyword>
<dbReference type="FunFam" id="3.30.200.20:FF:000140">
    <property type="entry name" value="Leucine-rich repeat receptor-like protein kinase"/>
    <property type="match status" value="1"/>
</dbReference>
<comment type="similarity">
    <text evidence="2">In the N-terminal section; belongs to the leguminous lectin family.</text>
</comment>
<evidence type="ECO:0000256" key="15">
    <source>
        <dbReference type="ARBA" id="ARBA00023170"/>
    </source>
</evidence>
<dbReference type="OMA" id="FEDIASW"/>
<dbReference type="EMBL" id="JAHRHJ020003813">
    <property type="protein sequence ID" value="KAH9287899.1"/>
    <property type="molecule type" value="Genomic_DNA"/>
</dbReference>
<dbReference type="GO" id="GO:0005886">
    <property type="term" value="C:plasma membrane"/>
    <property type="evidence" value="ECO:0007669"/>
    <property type="project" value="UniProtKB-SubCell"/>
</dbReference>
<dbReference type="SMART" id="SM00220">
    <property type="entry name" value="S_TKc"/>
    <property type="match status" value="1"/>
</dbReference>
<dbReference type="GO" id="GO:0004674">
    <property type="term" value="F:protein serine/threonine kinase activity"/>
    <property type="evidence" value="ECO:0007669"/>
    <property type="project" value="UniProtKB-EC"/>
</dbReference>
<feature type="domain" description="Protein kinase" evidence="19">
    <location>
        <begin position="333"/>
        <end position="549"/>
    </location>
</feature>
<dbReference type="Gene3D" id="2.60.120.430">
    <property type="entry name" value="Galactose-binding lectin"/>
    <property type="match status" value="1"/>
</dbReference>
<dbReference type="Gene3D" id="1.10.510.10">
    <property type="entry name" value="Transferase(Phosphotransferase) domain 1"/>
    <property type="match status" value="1"/>
</dbReference>
<evidence type="ECO:0000313" key="21">
    <source>
        <dbReference type="Proteomes" id="UP000824469"/>
    </source>
</evidence>
<accession>A0AA38C0V9</accession>
<evidence type="ECO:0000256" key="13">
    <source>
        <dbReference type="ARBA" id="ARBA00022989"/>
    </source>
</evidence>
<evidence type="ECO:0000256" key="2">
    <source>
        <dbReference type="ARBA" id="ARBA00008536"/>
    </source>
</evidence>
<evidence type="ECO:0000259" key="19">
    <source>
        <dbReference type="PROSITE" id="PS50011"/>
    </source>
</evidence>
<dbReference type="FunFam" id="2.60.120.430:FF:000002">
    <property type="entry name" value="Leucine-rich repeat receptor-like protein kinase"/>
    <property type="match status" value="1"/>
</dbReference>
<gene>
    <name evidence="20" type="ORF">KI387_032016</name>
</gene>
<dbReference type="CDD" id="cd14066">
    <property type="entry name" value="STKc_IRAK"/>
    <property type="match status" value="1"/>
</dbReference>